<feature type="compositionally biased region" description="Acidic residues" evidence="7">
    <location>
        <begin position="194"/>
        <end position="205"/>
    </location>
</feature>
<evidence type="ECO:0000256" key="4">
    <source>
        <dbReference type="ARBA" id="ARBA00022989"/>
    </source>
</evidence>
<dbReference type="PANTHER" id="PTHR13019">
    <property type="entry name" value="GOLGI APPARATUS MEMBRANE PROTEIN TVP23"/>
    <property type="match status" value="1"/>
</dbReference>
<evidence type="ECO:0000256" key="3">
    <source>
        <dbReference type="ARBA" id="ARBA00022692"/>
    </source>
</evidence>
<evidence type="ECO:0000256" key="7">
    <source>
        <dbReference type="SAM" id="MobiDB-lite"/>
    </source>
</evidence>
<proteinExistence type="inferred from homology"/>
<evidence type="ECO:0000256" key="2">
    <source>
        <dbReference type="ARBA" id="ARBA00005467"/>
    </source>
</evidence>
<dbReference type="GO" id="GO:0000139">
    <property type="term" value="C:Golgi membrane"/>
    <property type="evidence" value="ECO:0007669"/>
    <property type="project" value="TreeGrafter"/>
</dbReference>
<dbReference type="Proteomes" id="UP000179807">
    <property type="component" value="Unassembled WGS sequence"/>
</dbReference>
<dbReference type="RefSeq" id="XP_068369684.1">
    <property type="nucleotide sequence ID" value="XM_068497062.1"/>
</dbReference>
<dbReference type="PANTHER" id="PTHR13019:SF7">
    <property type="entry name" value="GOLGI APPARATUS MEMBRANE PROTEIN TVP23"/>
    <property type="match status" value="1"/>
</dbReference>
<dbReference type="OrthoDB" id="2151161at2759"/>
<dbReference type="GeneID" id="94831766"/>
<dbReference type="GO" id="GO:0016192">
    <property type="term" value="P:vesicle-mediated transport"/>
    <property type="evidence" value="ECO:0007669"/>
    <property type="project" value="TreeGrafter"/>
</dbReference>
<keyword evidence="4 6" id="KW-1133">Transmembrane helix</keyword>
<keyword evidence="9" id="KW-1185">Reference proteome</keyword>
<gene>
    <name evidence="8" type="ORF">TRFO_13143</name>
</gene>
<name>A0A1J4L3J6_9EUKA</name>
<reference evidence="8" key="1">
    <citation type="submission" date="2016-10" db="EMBL/GenBank/DDBJ databases">
        <authorList>
            <person name="Benchimol M."/>
            <person name="Almeida L.G."/>
            <person name="Vasconcelos A.T."/>
            <person name="Perreira-Neves A."/>
            <person name="Rosa I.A."/>
            <person name="Tasca T."/>
            <person name="Bogo M.R."/>
            <person name="de Souza W."/>
        </authorList>
    </citation>
    <scope>NUCLEOTIDE SEQUENCE [LARGE SCALE GENOMIC DNA]</scope>
    <source>
        <strain evidence="8">K</strain>
    </source>
</reference>
<keyword evidence="5 6" id="KW-0472">Membrane</keyword>
<dbReference type="InterPro" id="IPR008564">
    <property type="entry name" value="TVP23-like"/>
</dbReference>
<dbReference type="GO" id="GO:0009306">
    <property type="term" value="P:protein secretion"/>
    <property type="evidence" value="ECO:0007669"/>
    <property type="project" value="TreeGrafter"/>
</dbReference>
<evidence type="ECO:0000256" key="1">
    <source>
        <dbReference type="ARBA" id="ARBA00004141"/>
    </source>
</evidence>
<evidence type="ECO:0000313" key="9">
    <source>
        <dbReference type="Proteomes" id="UP000179807"/>
    </source>
</evidence>
<evidence type="ECO:0000313" key="8">
    <source>
        <dbReference type="EMBL" id="OHT16548.1"/>
    </source>
</evidence>
<feature type="transmembrane region" description="Helical" evidence="6">
    <location>
        <begin position="110"/>
        <end position="132"/>
    </location>
</feature>
<keyword evidence="3 6" id="KW-0812">Transmembrane</keyword>
<dbReference type="VEuPathDB" id="TrichDB:TRFO_13143"/>
<evidence type="ECO:0000256" key="5">
    <source>
        <dbReference type="ARBA" id="ARBA00023136"/>
    </source>
</evidence>
<feature type="region of interest" description="Disordered" evidence="7">
    <location>
        <begin position="185"/>
        <end position="212"/>
    </location>
</feature>
<dbReference type="EMBL" id="MLAK01000100">
    <property type="protein sequence ID" value="OHT16548.1"/>
    <property type="molecule type" value="Genomic_DNA"/>
</dbReference>
<comment type="subcellular location">
    <subcellularLocation>
        <location evidence="1 6">Membrane</location>
        <topology evidence="1 6">Multi-pass membrane protein</topology>
    </subcellularLocation>
</comment>
<protein>
    <recommendedName>
        <fullName evidence="6">Golgi apparatus membrane protein TVP23 homolog</fullName>
    </recommendedName>
</protein>
<sequence length="212" mass="24083">MNHSDQQELMTENERSSLIPGTSKPSYIALRVIPLLSAFFLSYFHAPISISIIFVFIICFIDIYITKEHFGIGLVGLRWYRNKSESPKFPNIVYYSKPLPFVASTIDSNIFWLGLLLSPVGWIISAVFYCYFYGSRWLLICCGAAAINLMNFSAFMRCHNAGKEQADSIARTLLLDKNVSFQVAKEENELSSTSEEETEDEDEEDKTTVLKA</sequence>
<evidence type="ECO:0000256" key="6">
    <source>
        <dbReference type="RuleBase" id="RU361206"/>
    </source>
</evidence>
<comment type="caution">
    <text evidence="8">The sequence shown here is derived from an EMBL/GenBank/DDBJ whole genome shotgun (WGS) entry which is preliminary data.</text>
</comment>
<feature type="transmembrane region" description="Helical" evidence="6">
    <location>
        <begin position="137"/>
        <end position="156"/>
    </location>
</feature>
<organism evidence="8 9">
    <name type="scientific">Tritrichomonas foetus</name>
    <dbReference type="NCBI Taxonomy" id="1144522"/>
    <lineage>
        <taxon>Eukaryota</taxon>
        <taxon>Metamonada</taxon>
        <taxon>Parabasalia</taxon>
        <taxon>Tritrichomonadida</taxon>
        <taxon>Tritrichomonadidae</taxon>
        <taxon>Tritrichomonas</taxon>
    </lineage>
</organism>
<feature type="transmembrane region" description="Helical" evidence="6">
    <location>
        <begin position="32"/>
        <end position="65"/>
    </location>
</feature>
<comment type="similarity">
    <text evidence="2 6">Belongs to the TVP23 family.</text>
</comment>
<dbReference type="Pfam" id="PF05832">
    <property type="entry name" value="DUF846"/>
    <property type="match status" value="1"/>
</dbReference>
<dbReference type="AlphaFoldDB" id="A0A1J4L3J6"/>
<accession>A0A1J4L3J6</accession>